<gene>
    <name evidence="2" type="ORF">E1263_05535</name>
</gene>
<dbReference type="Pfam" id="PF14072">
    <property type="entry name" value="DndB"/>
    <property type="match status" value="1"/>
</dbReference>
<name>A0A4R4ZV49_9ACTN</name>
<protein>
    <submittedName>
        <fullName evidence="2">DGQHR domain-containing protein</fullName>
    </submittedName>
</protein>
<reference evidence="2 3" key="1">
    <citation type="submission" date="2019-03" db="EMBL/GenBank/DDBJ databases">
        <title>Draft genome sequences of novel Actinobacteria.</title>
        <authorList>
            <person name="Sahin N."/>
            <person name="Ay H."/>
            <person name="Saygin H."/>
        </authorList>
    </citation>
    <scope>NUCLEOTIDE SEQUENCE [LARGE SCALE GENOMIC DNA]</scope>
    <source>
        <strain evidence="2 3">JCM 13523</strain>
    </source>
</reference>
<feature type="compositionally biased region" description="Acidic residues" evidence="1">
    <location>
        <begin position="449"/>
        <end position="472"/>
    </location>
</feature>
<feature type="region of interest" description="Disordered" evidence="1">
    <location>
        <begin position="429"/>
        <end position="472"/>
    </location>
</feature>
<sequence length="472" mass="52001">MPSKTFVPAFKAHVGDWEYYLCLMSYAQVGREINFAYELGGNKDLGTMIQRGIGDRTEQITQYLLTNEHRFLGSLVVAAWGGHPEYIPLEMDDTAEQGMLSGVDREFGVLTFDGTHQFFALDGQHRLRAIKDAIKKNPDLGSEDIGVIVVPHFNNEKGRVATRRLFTNINRNAVKTSQQENIALDEDDGYAILTRRFVDEHPFVGQEGVVQVFSKRGTEGELKLATRQVPVGGSAWTTIGVLYDILRTLGYDLDGTMQKLTQRATDDVLDGSYEILEKRLDSLLAAAGNLQVRYNGAASPKELRAPRGHEGDGHPFMRPVVQIQVARVVAHVIQQGLLTWDEALERLATLDWRLAAAPFLSVWTETPDGRSKGKMATGKDNATTLHNLLVAHLAPTSRAEIDRAVKAYRALKGKPYPVKVDALAGRITQPHPVSPPAVDDVASSSAEDVLPELDLDDPDLIADVEPGDAEDE</sequence>
<dbReference type="InterPro" id="IPR017642">
    <property type="entry name" value="DNA_S_mod_DndB"/>
</dbReference>
<accession>A0A4R4ZV49</accession>
<organism evidence="2 3">
    <name type="scientific">Kribbella antibiotica</name>
    <dbReference type="NCBI Taxonomy" id="190195"/>
    <lineage>
        <taxon>Bacteria</taxon>
        <taxon>Bacillati</taxon>
        <taxon>Actinomycetota</taxon>
        <taxon>Actinomycetes</taxon>
        <taxon>Propionibacteriales</taxon>
        <taxon>Kribbellaceae</taxon>
        <taxon>Kribbella</taxon>
    </lineage>
</organism>
<dbReference type="EMBL" id="SMKX01000009">
    <property type="protein sequence ID" value="TDD62074.1"/>
    <property type="molecule type" value="Genomic_DNA"/>
</dbReference>
<proteinExistence type="predicted"/>
<dbReference type="NCBIfam" id="TIGR03187">
    <property type="entry name" value="DGQHR"/>
    <property type="match status" value="1"/>
</dbReference>
<dbReference type="Proteomes" id="UP000295124">
    <property type="component" value="Unassembled WGS sequence"/>
</dbReference>
<dbReference type="OrthoDB" id="3524978at2"/>
<evidence type="ECO:0000256" key="1">
    <source>
        <dbReference type="SAM" id="MobiDB-lite"/>
    </source>
</evidence>
<dbReference type="AlphaFoldDB" id="A0A4R4ZV49"/>
<dbReference type="InterPro" id="IPR017601">
    <property type="entry name" value="DGQHR-contain_dom"/>
</dbReference>
<comment type="caution">
    <text evidence="2">The sequence shown here is derived from an EMBL/GenBank/DDBJ whole genome shotgun (WGS) entry which is preliminary data.</text>
</comment>
<evidence type="ECO:0000313" key="3">
    <source>
        <dbReference type="Proteomes" id="UP000295124"/>
    </source>
</evidence>
<dbReference type="RefSeq" id="WP_132166030.1">
    <property type="nucleotide sequence ID" value="NZ_SMKX01000009.1"/>
</dbReference>
<keyword evidence="3" id="KW-1185">Reference proteome</keyword>
<evidence type="ECO:0000313" key="2">
    <source>
        <dbReference type="EMBL" id="TDD62074.1"/>
    </source>
</evidence>
<dbReference type="CDD" id="cd16414">
    <property type="entry name" value="dndB_like"/>
    <property type="match status" value="1"/>
</dbReference>